<dbReference type="GO" id="GO:0005524">
    <property type="term" value="F:ATP binding"/>
    <property type="evidence" value="ECO:0007669"/>
    <property type="project" value="UniProtKB-KW"/>
</dbReference>
<feature type="active site" description="Acyl-ester intermediate" evidence="6">
    <location>
        <position position="193"/>
    </location>
</feature>
<dbReference type="GO" id="GO:0050567">
    <property type="term" value="F:glutaminyl-tRNA synthase (glutamine-hydrolyzing) activity"/>
    <property type="evidence" value="ECO:0007669"/>
    <property type="project" value="UniProtKB-UniRule"/>
</dbReference>
<dbReference type="HAMAP" id="MF_00120">
    <property type="entry name" value="GatA"/>
    <property type="match status" value="1"/>
</dbReference>
<dbReference type="NCBIfam" id="TIGR00132">
    <property type="entry name" value="gatA"/>
    <property type="match status" value="1"/>
</dbReference>
<reference evidence="8 9" key="1">
    <citation type="submission" date="2018-10" db="EMBL/GenBank/DDBJ databases">
        <title>Kocuria sp. M5W7-7, whole genome shotgun sequence.</title>
        <authorList>
            <person name="Tuo L."/>
        </authorList>
    </citation>
    <scope>NUCLEOTIDE SEQUENCE [LARGE SCALE GENOMIC DNA]</scope>
    <source>
        <strain evidence="8 9">M5W7-7</strain>
    </source>
</reference>
<evidence type="ECO:0000256" key="1">
    <source>
        <dbReference type="ARBA" id="ARBA00022598"/>
    </source>
</evidence>
<dbReference type="EC" id="6.3.5.7" evidence="6"/>
<comment type="caution">
    <text evidence="8">The sequence shown here is derived from an EMBL/GenBank/DDBJ whole genome shotgun (WGS) entry which is preliminary data.</text>
</comment>
<keyword evidence="1 6" id="KW-0436">Ligase</keyword>
<dbReference type="InterPro" id="IPR036928">
    <property type="entry name" value="AS_sf"/>
</dbReference>
<accession>A0A3N3ZXH6</accession>
<dbReference type="Pfam" id="PF01425">
    <property type="entry name" value="Amidase"/>
    <property type="match status" value="1"/>
</dbReference>
<keyword evidence="8" id="KW-0808">Transferase</keyword>
<organism evidence="8 9">
    <name type="scientific">Kocuria soli</name>
    <dbReference type="NCBI Taxonomy" id="2485125"/>
    <lineage>
        <taxon>Bacteria</taxon>
        <taxon>Bacillati</taxon>
        <taxon>Actinomycetota</taxon>
        <taxon>Actinomycetes</taxon>
        <taxon>Micrococcales</taxon>
        <taxon>Micrococcaceae</taxon>
        <taxon>Kocuria</taxon>
    </lineage>
</organism>
<dbReference type="InterPro" id="IPR023631">
    <property type="entry name" value="Amidase_dom"/>
</dbReference>
<evidence type="ECO:0000313" key="8">
    <source>
        <dbReference type="EMBL" id="ROZ63337.1"/>
    </source>
</evidence>
<feature type="active site" description="Charge relay system" evidence="6">
    <location>
        <position position="169"/>
    </location>
</feature>
<dbReference type="Proteomes" id="UP000270616">
    <property type="component" value="Unassembled WGS sequence"/>
</dbReference>
<comment type="catalytic activity">
    <reaction evidence="6">
        <text>L-glutamyl-tRNA(Gln) + L-glutamine + ATP + H2O = L-glutaminyl-tRNA(Gln) + L-glutamate + ADP + phosphate + H(+)</text>
        <dbReference type="Rhea" id="RHEA:17521"/>
        <dbReference type="Rhea" id="RHEA-COMP:9681"/>
        <dbReference type="Rhea" id="RHEA-COMP:9684"/>
        <dbReference type="ChEBI" id="CHEBI:15377"/>
        <dbReference type="ChEBI" id="CHEBI:15378"/>
        <dbReference type="ChEBI" id="CHEBI:29985"/>
        <dbReference type="ChEBI" id="CHEBI:30616"/>
        <dbReference type="ChEBI" id="CHEBI:43474"/>
        <dbReference type="ChEBI" id="CHEBI:58359"/>
        <dbReference type="ChEBI" id="CHEBI:78520"/>
        <dbReference type="ChEBI" id="CHEBI:78521"/>
        <dbReference type="ChEBI" id="CHEBI:456216"/>
        <dbReference type="EC" id="6.3.5.7"/>
    </reaction>
</comment>
<dbReference type="OrthoDB" id="9811471at2"/>
<keyword evidence="2 6" id="KW-0547">Nucleotide-binding</keyword>
<dbReference type="Gene3D" id="3.90.1300.10">
    <property type="entry name" value="Amidase signature (AS) domain"/>
    <property type="match status" value="1"/>
</dbReference>
<keyword evidence="3 6" id="KW-0067">ATP-binding</keyword>
<dbReference type="AlphaFoldDB" id="A0A3N3ZXH6"/>
<comment type="function">
    <text evidence="5 6">Allows the formation of correctly charged Gln-tRNA(Gln) through the transamidation of misacylated Glu-tRNA(Gln) in organisms which lack glutaminyl-tRNA synthetase. The reaction takes place in the presence of glutamine and ATP through an activated gamma-phospho-Glu-tRNA(Gln).</text>
</comment>
<evidence type="ECO:0000256" key="4">
    <source>
        <dbReference type="ARBA" id="ARBA00022917"/>
    </source>
</evidence>
<evidence type="ECO:0000256" key="6">
    <source>
        <dbReference type="HAMAP-Rule" id="MF_00120"/>
    </source>
</evidence>
<protein>
    <recommendedName>
        <fullName evidence="6">Glutamyl-tRNA(Gln) amidotransferase subunit A</fullName>
        <shortName evidence="6">Glu-ADT subunit A</shortName>
        <ecNumber evidence="6">6.3.5.7</ecNumber>
    </recommendedName>
</protein>
<evidence type="ECO:0000256" key="2">
    <source>
        <dbReference type="ARBA" id="ARBA00022741"/>
    </source>
</evidence>
<evidence type="ECO:0000256" key="3">
    <source>
        <dbReference type="ARBA" id="ARBA00022840"/>
    </source>
</evidence>
<dbReference type="PANTHER" id="PTHR11895">
    <property type="entry name" value="TRANSAMIDASE"/>
    <property type="match status" value="1"/>
</dbReference>
<dbReference type="InterPro" id="IPR000120">
    <property type="entry name" value="Amidase"/>
</dbReference>
<name>A0A3N3ZXH6_9MICC</name>
<dbReference type="GO" id="GO:0006412">
    <property type="term" value="P:translation"/>
    <property type="evidence" value="ECO:0007669"/>
    <property type="project" value="UniProtKB-UniRule"/>
</dbReference>
<proteinExistence type="inferred from homology"/>
<evidence type="ECO:0000313" key="9">
    <source>
        <dbReference type="Proteomes" id="UP000270616"/>
    </source>
</evidence>
<dbReference type="GO" id="GO:0016740">
    <property type="term" value="F:transferase activity"/>
    <property type="evidence" value="ECO:0007669"/>
    <property type="project" value="UniProtKB-KW"/>
</dbReference>
<comment type="similarity">
    <text evidence="6">Belongs to the amidase family. GatA subfamily.</text>
</comment>
<dbReference type="GO" id="GO:0030956">
    <property type="term" value="C:glutamyl-tRNA(Gln) amidotransferase complex"/>
    <property type="evidence" value="ECO:0007669"/>
    <property type="project" value="InterPro"/>
</dbReference>
<dbReference type="InterPro" id="IPR004412">
    <property type="entry name" value="GatA"/>
</dbReference>
<evidence type="ECO:0000256" key="5">
    <source>
        <dbReference type="ARBA" id="ARBA00025295"/>
    </source>
</evidence>
<keyword evidence="9" id="KW-1185">Reference proteome</keyword>
<comment type="subunit">
    <text evidence="6">Heterotrimer of A, B and C subunits.</text>
</comment>
<dbReference type="RefSeq" id="WP_123825136.1">
    <property type="nucleotide sequence ID" value="NZ_RKMF01000007.1"/>
</dbReference>
<feature type="active site" description="Charge relay system" evidence="6">
    <location>
        <position position="94"/>
    </location>
</feature>
<dbReference type="EMBL" id="RKMF01000007">
    <property type="protein sequence ID" value="ROZ63337.1"/>
    <property type="molecule type" value="Genomic_DNA"/>
</dbReference>
<dbReference type="SUPFAM" id="SSF75304">
    <property type="entry name" value="Amidase signature (AS) enzymes"/>
    <property type="match status" value="1"/>
</dbReference>
<keyword evidence="4 6" id="KW-0648">Protein biosynthesis</keyword>
<dbReference type="PANTHER" id="PTHR11895:SF151">
    <property type="entry name" value="GLUTAMYL-TRNA(GLN) AMIDOTRANSFERASE SUBUNIT A"/>
    <property type="match status" value="1"/>
</dbReference>
<evidence type="ECO:0000259" key="7">
    <source>
        <dbReference type="Pfam" id="PF01425"/>
    </source>
</evidence>
<gene>
    <name evidence="6 8" type="primary">gatA</name>
    <name evidence="8" type="ORF">EDL96_07325</name>
</gene>
<feature type="domain" description="Amidase" evidence="7">
    <location>
        <begin position="53"/>
        <end position="492"/>
    </location>
</feature>
<sequence length="539" mass="56106">MTQNIIELSAAELAQKLAEREVTSVQAVEAHLERIAATDGRPVEADNPYAGKTGLNAFLHVNTEEALSVAAEVDAARESGEDLPELAGVPIAVKDLIVTKGQPTTAASKMLEGWMSPYDGTVTQRLRAARMPMLGKTNLDEFAMGSTTEHSAYGVTRNPWDLTRIPGGSGGGSAAAVTAFQAPLALGTDTGGSIRQPAAVTGSVGVKPTYGSVSRYGVIAMASSLDQVGPCSRTVLDAALLHEVVGGHDPQDSTSLTDPATGFASAARAGAAEGGLKGLRVGVVKELTGEGFQAGVEQRFREAVDLLRSAGAEVVEVETPNFRYALGAYYLIMSSEVSSNLAKYDGVRFGRRTLPTDGNLTIERVMGATRAAGFGAEVKRRTILGTYALSAGYYDAYYGSAQKVRTLVQRDFNAAFEKCDVLISPTAPTTAFPIGSVDEHADPMQMYLNDVATIPTNLAGVPAISLPAGLAPEDGLPVGVQFMAPAREDARLYCAGAGLEALLTQANGGPIWKDLPDVVTAVNNLPGTTSAVATEGAAK</sequence>